<sequence length="55" mass="6300">MGFFRTAYKNLTEARQRQADRFVAGALLRLDDVSLNEIGKSRAELTDKRSGRTRL</sequence>
<keyword evidence="2" id="KW-1185">Reference proteome</keyword>
<name>A0A1U9Z6H7_9HYPH</name>
<gene>
    <name evidence="1" type="ORF">Mame_04039</name>
</gene>
<dbReference type="AlphaFoldDB" id="A0A1U9Z6H7"/>
<dbReference type="KEGG" id="mmed:Mame_04039"/>
<protein>
    <submittedName>
        <fullName evidence="1">Uncharacterized protein</fullName>
    </submittedName>
</protein>
<organism evidence="1 2">
    <name type="scientific">Martelella mediterranea DSM 17316</name>
    <dbReference type="NCBI Taxonomy" id="1122214"/>
    <lineage>
        <taxon>Bacteria</taxon>
        <taxon>Pseudomonadati</taxon>
        <taxon>Pseudomonadota</taxon>
        <taxon>Alphaproteobacteria</taxon>
        <taxon>Hyphomicrobiales</taxon>
        <taxon>Aurantimonadaceae</taxon>
        <taxon>Martelella</taxon>
    </lineage>
</organism>
<dbReference type="Proteomes" id="UP000191135">
    <property type="component" value="Chromosome"/>
</dbReference>
<reference evidence="1 2" key="1">
    <citation type="submission" date="2017-03" db="EMBL/GenBank/DDBJ databases">
        <title>Foreign affairs: Plasmid Transfer between Roseobacters and Rhizobia.</title>
        <authorList>
            <person name="Bartling P."/>
            <person name="Bunk B."/>
            <person name="Overmann J."/>
            <person name="Brinkmann H."/>
            <person name="Petersen J."/>
        </authorList>
    </citation>
    <scope>NUCLEOTIDE SEQUENCE [LARGE SCALE GENOMIC DNA]</scope>
    <source>
        <strain evidence="1 2">MACL11</strain>
    </source>
</reference>
<dbReference type="EMBL" id="CP020330">
    <property type="protein sequence ID" value="AQZ53339.1"/>
    <property type="molecule type" value="Genomic_DNA"/>
</dbReference>
<accession>A0A1U9Z6H7</accession>
<evidence type="ECO:0000313" key="2">
    <source>
        <dbReference type="Proteomes" id="UP000191135"/>
    </source>
</evidence>
<evidence type="ECO:0000313" key="1">
    <source>
        <dbReference type="EMBL" id="AQZ53339.1"/>
    </source>
</evidence>
<proteinExistence type="predicted"/>